<sequence>MLLSECSSILRDYDLISAGIDSRQRLYSNGETDYFDSLLVSGGYYSSEAFFIETDRLPLLLRDQNNQELIFYNNPTDLEKDADYLLWEICGLDLDRSKQYSFTLNGNAAQLLVSYNFKYPYTILGNGKRKFFPRKPAGQYVDQGEAVGIIPCTRYLIVAHEQGQVEGKNFLEIKSLPNKIYVFTYFYKKGFVKNYKKFL</sequence>
<organism evidence="1 2">
    <name type="scientific">Leptospira saintgironsiae</name>
    <dbReference type="NCBI Taxonomy" id="2023183"/>
    <lineage>
        <taxon>Bacteria</taxon>
        <taxon>Pseudomonadati</taxon>
        <taxon>Spirochaetota</taxon>
        <taxon>Spirochaetia</taxon>
        <taxon>Leptospirales</taxon>
        <taxon>Leptospiraceae</taxon>
        <taxon>Leptospira</taxon>
    </lineage>
</organism>
<dbReference type="OrthoDB" id="327902at2"/>
<evidence type="ECO:0000313" key="2">
    <source>
        <dbReference type="Proteomes" id="UP000231926"/>
    </source>
</evidence>
<dbReference type="EMBL" id="NPDR01000001">
    <property type="protein sequence ID" value="PJZ50818.1"/>
    <property type="molecule type" value="Genomic_DNA"/>
</dbReference>
<evidence type="ECO:0000313" key="1">
    <source>
        <dbReference type="EMBL" id="PJZ50818.1"/>
    </source>
</evidence>
<comment type="caution">
    <text evidence="1">The sequence shown here is derived from an EMBL/GenBank/DDBJ whole genome shotgun (WGS) entry which is preliminary data.</text>
</comment>
<gene>
    <name evidence="1" type="ORF">CH362_03390</name>
</gene>
<accession>A0A2M9YGZ5</accession>
<dbReference type="RefSeq" id="WP_100708914.1">
    <property type="nucleotide sequence ID" value="NZ_NPDR01000001.1"/>
</dbReference>
<dbReference type="AlphaFoldDB" id="A0A2M9YGZ5"/>
<protein>
    <submittedName>
        <fullName evidence="1">Uncharacterized protein</fullName>
    </submittedName>
</protein>
<dbReference type="Proteomes" id="UP000231926">
    <property type="component" value="Unassembled WGS sequence"/>
</dbReference>
<proteinExistence type="predicted"/>
<name>A0A2M9YGZ5_9LEPT</name>
<keyword evidence="2" id="KW-1185">Reference proteome</keyword>
<reference evidence="1 2" key="1">
    <citation type="submission" date="2017-07" db="EMBL/GenBank/DDBJ databases">
        <title>Leptospira spp. isolated from tropical soils.</title>
        <authorList>
            <person name="Thibeaux R."/>
            <person name="Iraola G."/>
            <person name="Ferres I."/>
            <person name="Bierque E."/>
            <person name="Girault D."/>
            <person name="Soupe-Gilbert M.-E."/>
            <person name="Picardeau M."/>
            <person name="Goarant C."/>
        </authorList>
    </citation>
    <scope>NUCLEOTIDE SEQUENCE [LARGE SCALE GENOMIC DNA]</scope>
    <source>
        <strain evidence="1 2">FH4-C-A2</strain>
    </source>
</reference>